<reference evidence="1 2" key="1">
    <citation type="submission" date="2020-01" db="EMBL/GenBank/DDBJ databases">
        <title>Draft genome assembly of Ensifer adhaerens T173.</title>
        <authorList>
            <person name="Craig J.E."/>
            <person name="Stinchcombe J.R."/>
        </authorList>
    </citation>
    <scope>NUCLEOTIDE SEQUENCE [LARGE SCALE GENOMIC DNA]</scope>
    <source>
        <strain evidence="1 2">T173</strain>
    </source>
</reference>
<keyword evidence="2" id="KW-1185">Reference proteome</keyword>
<dbReference type="EMBL" id="WXFA01000058">
    <property type="protein sequence ID" value="MBM3095841.1"/>
    <property type="molecule type" value="Genomic_DNA"/>
</dbReference>
<dbReference type="AlphaFoldDB" id="A0AAW4FWK0"/>
<comment type="caution">
    <text evidence="1">The sequence shown here is derived from an EMBL/GenBank/DDBJ whole genome shotgun (WGS) entry which is preliminary data.</text>
</comment>
<dbReference type="Proteomes" id="UP000744980">
    <property type="component" value="Unassembled WGS sequence"/>
</dbReference>
<evidence type="ECO:0000313" key="2">
    <source>
        <dbReference type="Proteomes" id="UP000744980"/>
    </source>
</evidence>
<evidence type="ECO:0000313" key="1">
    <source>
        <dbReference type="EMBL" id="MBM3095841.1"/>
    </source>
</evidence>
<accession>A0AAW4FWK0</accession>
<name>A0AAW4FWK0_9HYPH</name>
<gene>
    <name evidence="1" type="ORF">GFB56_34675</name>
</gene>
<dbReference type="RefSeq" id="WP_057258458.1">
    <property type="nucleotide sequence ID" value="NZ_CP083373.1"/>
</dbReference>
<protein>
    <submittedName>
        <fullName evidence="1">Uncharacterized protein</fullName>
    </submittedName>
</protein>
<proteinExistence type="predicted"/>
<sequence>MVIASRYEIILPDEFAKIASVFHDLLEELNLSPGSERADTLAADLIRFYQSGIHDIQALKLLMKP</sequence>
<organism evidence="1 2">
    <name type="scientific">Ensifer canadensis</name>
    <dbReference type="NCBI Taxonomy" id="555315"/>
    <lineage>
        <taxon>Bacteria</taxon>
        <taxon>Pseudomonadati</taxon>
        <taxon>Pseudomonadota</taxon>
        <taxon>Alphaproteobacteria</taxon>
        <taxon>Hyphomicrobiales</taxon>
        <taxon>Rhizobiaceae</taxon>
        <taxon>Sinorhizobium/Ensifer group</taxon>
        <taxon>Ensifer</taxon>
    </lineage>
</organism>